<dbReference type="OrthoDB" id="4058760at2"/>
<proteinExistence type="predicted"/>
<dbReference type="Proteomes" id="UP000253919">
    <property type="component" value="Unassembled WGS sequence"/>
</dbReference>
<dbReference type="InterPro" id="IPR029058">
    <property type="entry name" value="AB_hydrolase_fold"/>
</dbReference>
<comment type="caution">
    <text evidence="1">The sequence shown here is derived from an EMBL/GenBank/DDBJ whole genome shotgun (WGS) entry which is preliminary data.</text>
</comment>
<dbReference type="EMBL" id="QASA01000001">
    <property type="protein sequence ID" value="RDC62466.1"/>
    <property type="molecule type" value="Genomic_DNA"/>
</dbReference>
<name>A0A369QGW7_9BACT</name>
<keyword evidence="2" id="KW-1185">Reference proteome</keyword>
<gene>
    <name evidence="1" type="ORF">AHMF7616_01060</name>
</gene>
<dbReference type="SUPFAM" id="SSF53474">
    <property type="entry name" value="alpha/beta-Hydrolases"/>
    <property type="match status" value="2"/>
</dbReference>
<organism evidence="1 2">
    <name type="scientific">Adhaeribacter pallidiroseus</name>
    <dbReference type="NCBI Taxonomy" id="2072847"/>
    <lineage>
        <taxon>Bacteria</taxon>
        <taxon>Pseudomonadati</taxon>
        <taxon>Bacteroidota</taxon>
        <taxon>Cytophagia</taxon>
        <taxon>Cytophagales</taxon>
        <taxon>Hymenobacteraceae</taxon>
        <taxon>Adhaeribacter</taxon>
    </lineage>
</organism>
<accession>A0A369QGW7</accession>
<dbReference type="RefSeq" id="WP_115371909.1">
    <property type="nucleotide sequence ID" value="NZ_QASA01000001.1"/>
</dbReference>
<sequence length="466" mass="53319">MSENEKFKLNSSTPLTHYPDLRKALGGRWPEQDTAILVIHGIGNQNPLETLDGFASQLVETYQDAGYDLEIQHLLAKKTASDSEVPWFDNFLRIYPKNAEDPHLDIYEYYWAHETEGQATIKDLNTWLNNVTKGARKFYRDNVNFAQTNNDRSIFIQDSAFKPFRYWFCVSFLPQLFVFLNWIIDFGVKLLTAIPIIGSFVSLFLQDKLNGTFDKIANVLNDIAIYNTTDAKSRFFKIRNCILDGAVQALKYLLEARAVTSEGTPAFTYGKILLAGHSLGSQVAFDAINRLNHLVNQGEINGYSGNGTCNSPADGRKISERFAGLVTFGSPLDKIAFFFREQVADKEYLRAQIINNFHGFKQRDWVNQSDYKFIVKPCEKRLFDDVTWHNYWDGHDYVSGSLDYYQGVKNINCQFKASRISFTHSRYWVCRDMFADIIQHFLAPPIKSAPDEPEQFVADGNQVIVA</sequence>
<reference evidence="1 2" key="1">
    <citation type="submission" date="2018-04" db="EMBL/GenBank/DDBJ databases">
        <title>Adhaeribacter sp. HMF7616 genome sequencing and assembly.</title>
        <authorList>
            <person name="Kang H."/>
            <person name="Kang J."/>
            <person name="Cha I."/>
            <person name="Kim H."/>
            <person name="Joh K."/>
        </authorList>
    </citation>
    <scope>NUCLEOTIDE SEQUENCE [LARGE SCALE GENOMIC DNA]</scope>
    <source>
        <strain evidence="1 2">HMF7616</strain>
    </source>
</reference>
<evidence type="ECO:0000313" key="1">
    <source>
        <dbReference type="EMBL" id="RDC62466.1"/>
    </source>
</evidence>
<evidence type="ECO:0000313" key="2">
    <source>
        <dbReference type="Proteomes" id="UP000253919"/>
    </source>
</evidence>
<dbReference type="AlphaFoldDB" id="A0A369QGW7"/>
<protein>
    <submittedName>
        <fullName evidence="1">Uncharacterized protein</fullName>
    </submittedName>
</protein>